<dbReference type="InterPro" id="IPR051712">
    <property type="entry name" value="ARTD-AVP"/>
</dbReference>
<name>A0A8R2JUF2_ACYPI</name>
<dbReference type="EnsemblMetazoa" id="XM_029490706.1">
    <property type="protein sequence ID" value="XP_029346566.1"/>
    <property type="gene ID" value="LOC100569935"/>
</dbReference>
<dbReference type="OrthoDB" id="6610728at2759"/>
<dbReference type="GeneID" id="100569935"/>
<protein>
    <recommendedName>
        <fullName evidence="1">PARP catalytic domain-containing protein</fullName>
    </recommendedName>
</protein>
<dbReference type="GO" id="GO:1990404">
    <property type="term" value="F:NAD+-protein mono-ADP-ribosyltransferase activity"/>
    <property type="evidence" value="ECO:0007669"/>
    <property type="project" value="TreeGrafter"/>
</dbReference>
<dbReference type="PANTHER" id="PTHR45740:SF2">
    <property type="entry name" value="POLY [ADP-RIBOSE] POLYMERASE"/>
    <property type="match status" value="1"/>
</dbReference>
<accession>A0A8R2JUF2</accession>
<dbReference type="SUPFAM" id="SSF56399">
    <property type="entry name" value="ADP-ribosylation"/>
    <property type="match status" value="1"/>
</dbReference>
<dbReference type="InterPro" id="IPR012317">
    <property type="entry name" value="Poly(ADP-ribose)pol_cat_dom"/>
</dbReference>
<reference evidence="3" key="1">
    <citation type="submission" date="2010-06" db="EMBL/GenBank/DDBJ databases">
        <authorList>
            <person name="Jiang H."/>
            <person name="Abraham K."/>
            <person name="Ali S."/>
            <person name="Alsbrooks S.L."/>
            <person name="Anim B.N."/>
            <person name="Anosike U.S."/>
            <person name="Attaway T."/>
            <person name="Bandaranaike D.P."/>
            <person name="Battles P.K."/>
            <person name="Bell S.N."/>
            <person name="Bell A.V."/>
            <person name="Beltran B."/>
            <person name="Bickham C."/>
            <person name="Bustamante Y."/>
            <person name="Caleb T."/>
            <person name="Canada A."/>
            <person name="Cardenas V."/>
            <person name="Carter K."/>
            <person name="Chacko J."/>
            <person name="Chandrabose M.N."/>
            <person name="Chavez D."/>
            <person name="Chavez A."/>
            <person name="Chen L."/>
            <person name="Chu H.-S."/>
            <person name="Claassen K.J."/>
            <person name="Cockrell R."/>
            <person name="Collins M."/>
            <person name="Cooper J.A."/>
            <person name="Cree A."/>
            <person name="Curry S.M."/>
            <person name="Da Y."/>
            <person name="Dao M.D."/>
            <person name="Das B."/>
            <person name="Davila M.-L."/>
            <person name="Davy-Carroll L."/>
            <person name="Denson S."/>
            <person name="Dinh H."/>
            <person name="Ebong V.E."/>
            <person name="Edwards J.R."/>
            <person name="Egan A."/>
            <person name="El-Daye J."/>
            <person name="Escobedo L."/>
            <person name="Fernandez S."/>
            <person name="Fernando P.R."/>
            <person name="Flagg N."/>
            <person name="Forbes L.D."/>
            <person name="Fowler R.G."/>
            <person name="Fu Q."/>
            <person name="Gabisi R.A."/>
            <person name="Ganer J."/>
            <person name="Garbino Pronczuk A."/>
            <person name="Garcia R.M."/>
            <person name="Garner T."/>
            <person name="Garrett T.E."/>
            <person name="Gonzalez D.A."/>
            <person name="Hamid H."/>
            <person name="Hawkins E.S."/>
            <person name="Hirani K."/>
            <person name="Hogues M.E."/>
            <person name="Hollins B."/>
            <person name="Hsiao C.-H."/>
            <person name="Jabil R."/>
            <person name="James M.L."/>
            <person name="Jhangiani S.N."/>
            <person name="Johnson B."/>
            <person name="Johnson Q."/>
            <person name="Joshi V."/>
            <person name="Kalu J.B."/>
            <person name="Kam C."/>
            <person name="Kashfia A."/>
            <person name="Keebler J."/>
            <person name="Kisamo H."/>
            <person name="Kovar C.L."/>
            <person name="Lago L.A."/>
            <person name="Lai C.-Y."/>
            <person name="Laidlaw J."/>
            <person name="Lara F."/>
            <person name="Le T.-K."/>
            <person name="Lee S.L."/>
            <person name="Legall F.H."/>
            <person name="Lemon S.J."/>
            <person name="Lewis L.R."/>
            <person name="Li B."/>
            <person name="Liu Y."/>
            <person name="Liu Y.-S."/>
            <person name="Lopez J."/>
            <person name="Lozado R.J."/>
            <person name="Lu J."/>
            <person name="Madu R.C."/>
            <person name="Maheshwari M."/>
            <person name="Maheshwari R."/>
            <person name="Malloy K."/>
            <person name="Martinez E."/>
            <person name="Mathew T."/>
            <person name="Mercado I.C."/>
            <person name="Mercado C."/>
            <person name="Meyer B."/>
            <person name="Montgomery K."/>
            <person name="Morgan M.B."/>
            <person name="Munidasa M."/>
            <person name="Nazareth L.V."/>
            <person name="Nelson J."/>
            <person name="Ng B.M."/>
            <person name="Nguyen N.B."/>
            <person name="Nguyen P.Q."/>
            <person name="Nguyen T."/>
            <person name="Obregon M."/>
            <person name="Okwuonu G.O."/>
            <person name="Onwere C.G."/>
            <person name="Orozco G."/>
            <person name="Parra A."/>
            <person name="Patel S."/>
            <person name="Patil S."/>
            <person name="Perez A."/>
            <person name="Perez Y."/>
            <person name="Pham C."/>
            <person name="Primus E.L."/>
            <person name="Pu L.-L."/>
            <person name="Puazo M."/>
            <person name="Qin X."/>
            <person name="Quiroz J.B."/>
            <person name="Reese J."/>
            <person name="Richards S."/>
            <person name="Rives C.M."/>
            <person name="Robberts R."/>
            <person name="Ruiz S.J."/>
            <person name="Ruiz M.J."/>
            <person name="Santibanez J."/>
            <person name="Schneider B.W."/>
            <person name="Sisson I."/>
            <person name="Smith M."/>
            <person name="Sodergren E."/>
            <person name="Song X.-Z."/>
            <person name="Song B.B."/>
            <person name="Summersgill H."/>
            <person name="Thelus R."/>
            <person name="Thornton R.D."/>
            <person name="Trejos Z.Y."/>
            <person name="Usmani K."/>
            <person name="Vattathil S."/>
            <person name="Villasana D."/>
            <person name="Walker D.L."/>
            <person name="Wang S."/>
            <person name="Wang K."/>
            <person name="White C.S."/>
            <person name="Williams A.C."/>
            <person name="Williamson J."/>
            <person name="Wilson K."/>
            <person name="Woghiren I.O."/>
            <person name="Woodworth J.R."/>
            <person name="Worley K.C."/>
            <person name="Wright R.A."/>
            <person name="Wu W."/>
            <person name="Young L."/>
            <person name="Zhang L."/>
            <person name="Zhang J."/>
            <person name="Zhu Y."/>
            <person name="Muzny D.M."/>
            <person name="Weinstock G."/>
            <person name="Gibbs R.A."/>
        </authorList>
    </citation>
    <scope>NUCLEOTIDE SEQUENCE [LARGE SCALE GENOMIC DNA]</scope>
    <source>
        <strain evidence="3">LSR1</strain>
    </source>
</reference>
<dbReference type="GO" id="GO:0005634">
    <property type="term" value="C:nucleus"/>
    <property type="evidence" value="ECO:0007669"/>
    <property type="project" value="TreeGrafter"/>
</dbReference>
<proteinExistence type="predicted"/>
<feature type="domain" description="PARP catalytic" evidence="1">
    <location>
        <begin position="52"/>
        <end position="176"/>
    </location>
</feature>
<dbReference type="PANTHER" id="PTHR45740">
    <property type="entry name" value="POLY [ADP-RIBOSE] POLYMERASE"/>
    <property type="match status" value="1"/>
</dbReference>
<dbReference type="Gene3D" id="3.90.228.10">
    <property type="match status" value="1"/>
</dbReference>
<dbReference type="GO" id="GO:0003950">
    <property type="term" value="F:NAD+ poly-ADP-ribosyltransferase activity"/>
    <property type="evidence" value="ECO:0007669"/>
    <property type="project" value="InterPro"/>
</dbReference>
<organism evidence="2 3">
    <name type="scientific">Acyrthosiphon pisum</name>
    <name type="common">Pea aphid</name>
    <dbReference type="NCBI Taxonomy" id="7029"/>
    <lineage>
        <taxon>Eukaryota</taxon>
        <taxon>Metazoa</taxon>
        <taxon>Ecdysozoa</taxon>
        <taxon>Arthropoda</taxon>
        <taxon>Hexapoda</taxon>
        <taxon>Insecta</taxon>
        <taxon>Pterygota</taxon>
        <taxon>Neoptera</taxon>
        <taxon>Paraneoptera</taxon>
        <taxon>Hemiptera</taxon>
        <taxon>Sternorrhyncha</taxon>
        <taxon>Aphidomorpha</taxon>
        <taxon>Aphidoidea</taxon>
        <taxon>Aphididae</taxon>
        <taxon>Macrosiphini</taxon>
        <taxon>Acyrthosiphon</taxon>
    </lineage>
</organism>
<dbReference type="AlphaFoldDB" id="A0A8R2JUF2"/>
<dbReference type="RefSeq" id="XP_003241583.1">
    <property type="nucleotide sequence ID" value="XM_003241535.3"/>
</dbReference>
<reference evidence="2" key="2">
    <citation type="submission" date="2022-06" db="UniProtKB">
        <authorList>
            <consortium name="EnsemblMetazoa"/>
        </authorList>
    </citation>
    <scope>IDENTIFICATION</scope>
</reference>
<evidence type="ECO:0000313" key="2">
    <source>
        <dbReference type="EnsemblMetazoa" id="XP_029346566.1"/>
    </source>
</evidence>
<keyword evidence="3" id="KW-1185">Reference proteome</keyword>
<dbReference type="Pfam" id="PF00644">
    <property type="entry name" value="PARP"/>
    <property type="match status" value="1"/>
</dbReference>
<dbReference type="EnsemblMetazoa" id="XM_003241535.4">
    <property type="protein sequence ID" value="XP_003241583.1"/>
    <property type="gene ID" value="LOC100569935"/>
</dbReference>
<evidence type="ECO:0000259" key="1">
    <source>
        <dbReference type="Pfam" id="PF00644"/>
    </source>
</evidence>
<dbReference type="Proteomes" id="UP000007819">
    <property type="component" value="Chromosome A2"/>
</dbReference>
<dbReference type="KEGG" id="api:100569935"/>
<sequence>MKMMSSQGSTFSKSKFTAHATVLLKLHYRNSPFRHYDDTVSPLLDDVNMKGYERVKGLIHKTYPQCDIFKIHRVNAPVMYGMYLLHKEEIRLANGGNDVKEKVLYHVTSEPNAVESLTSGLDWRRTQRSRFGSGVSFSNNADYCNVYANKSTNKVGVRVIIVSTVLVNDTHLIKKRKKEHTLIIPPGTADTTVSHNGHVFVKYYDFESYPLFFVYYRWTPEILNESKFFITKTNYTLQRLQQEEQTLCEQVADLHIAESSNLQLRRRSASKQRWAAAKADSEAAASKAVAAALLQRRRRSASKKRRQRQRRAAAIVEVKAAL</sequence>
<evidence type="ECO:0000313" key="3">
    <source>
        <dbReference type="Proteomes" id="UP000007819"/>
    </source>
</evidence>